<gene>
    <name evidence="2" type="ORF">NCTC12993_07550</name>
</gene>
<organism evidence="2 3">
    <name type="scientific">Kluyvera cryocrescens</name>
    <name type="common">Kluyvera citrophila</name>
    <dbReference type="NCBI Taxonomy" id="580"/>
    <lineage>
        <taxon>Bacteria</taxon>
        <taxon>Pseudomonadati</taxon>
        <taxon>Pseudomonadota</taxon>
        <taxon>Gammaproteobacteria</taxon>
        <taxon>Enterobacterales</taxon>
        <taxon>Enterobacteriaceae</taxon>
        <taxon>Kluyvera</taxon>
    </lineage>
</organism>
<evidence type="ECO:0000313" key="3">
    <source>
        <dbReference type="Proteomes" id="UP000401081"/>
    </source>
</evidence>
<protein>
    <submittedName>
        <fullName evidence="2">Uncharacterized protein</fullName>
    </submittedName>
</protein>
<accession>A0A485D2H5</accession>
<sequence>MLATLKREQNRVTGAVLNRVSDDNLESKEGQRLLSQQVGELMTPVKSR</sequence>
<dbReference type="AlphaFoldDB" id="A0A485D2H5"/>
<evidence type="ECO:0000256" key="1">
    <source>
        <dbReference type="SAM" id="MobiDB-lite"/>
    </source>
</evidence>
<keyword evidence="3" id="KW-1185">Reference proteome</keyword>
<dbReference type="Proteomes" id="UP000401081">
    <property type="component" value="Unassembled WGS sequence"/>
</dbReference>
<dbReference type="EMBL" id="CAADJD010000034">
    <property type="protein sequence ID" value="VFS90961.1"/>
    <property type="molecule type" value="Genomic_DNA"/>
</dbReference>
<reference evidence="2 3" key="1">
    <citation type="submission" date="2019-03" db="EMBL/GenBank/DDBJ databases">
        <authorList>
            <consortium name="Pathogen Informatics"/>
        </authorList>
    </citation>
    <scope>NUCLEOTIDE SEQUENCE [LARGE SCALE GENOMIC DNA]</scope>
    <source>
        <strain evidence="2 3">NCTC12993</strain>
    </source>
</reference>
<name>A0A485D2H5_KLUCR</name>
<proteinExistence type="predicted"/>
<feature type="region of interest" description="Disordered" evidence="1">
    <location>
        <begin position="26"/>
        <end position="48"/>
    </location>
</feature>
<evidence type="ECO:0000313" key="2">
    <source>
        <dbReference type="EMBL" id="VFS90961.1"/>
    </source>
</evidence>